<dbReference type="GO" id="GO:0005524">
    <property type="term" value="F:ATP binding"/>
    <property type="evidence" value="ECO:0007669"/>
    <property type="project" value="InterPro"/>
</dbReference>
<dbReference type="PROSITE" id="PS50011">
    <property type="entry name" value="PROTEIN_KINASE_DOM"/>
    <property type="match status" value="1"/>
</dbReference>
<dbReference type="GO" id="GO:0004672">
    <property type="term" value="F:protein kinase activity"/>
    <property type="evidence" value="ECO:0007669"/>
    <property type="project" value="InterPro"/>
</dbReference>
<keyword evidence="3" id="KW-1185">Reference proteome</keyword>
<reference evidence="2" key="1">
    <citation type="submission" date="2021-08" db="EMBL/GenBank/DDBJ databases">
        <title>WGS assembly of Ceratopteris richardii.</title>
        <authorList>
            <person name="Marchant D.B."/>
            <person name="Chen G."/>
            <person name="Jenkins J."/>
            <person name="Shu S."/>
            <person name="Leebens-Mack J."/>
            <person name="Grimwood J."/>
            <person name="Schmutz J."/>
            <person name="Soltis P."/>
            <person name="Soltis D."/>
            <person name="Chen Z.-H."/>
        </authorList>
    </citation>
    <scope>NUCLEOTIDE SEQUENCE</scope>
    <source>
        <strain evidence="2">Whitten #5841</strain>
        <tissue evidence="2">Leaf</tissue>
    </source>
</reference>
<sequence length="380" mass="41406">MNAVSPPIESWQRRRLLGSGSFCDVYLAINLADESLFAVKSCASSDPSSIFTLSLVNELGILDSLSSPNIISCLGAEFDDPRPITGSMRSGVSYSSSDHDCSDTFRCSCLSTSASSLSTASSYLSSSNPVLRSLFLEYMDGGSLADHLRRSGGRLHEEAEAAYFTRAVLQGLDYLHSAGIVHCDIKPQNILLGSSGIKIADFGCARRMGYPSAIDGVLRGTPLYMAPEVVQGLEQGPASDIWSLGCTLIHMLQGCPPWAHVRCLPALFLKIGSSDEEPPLPHLISPQARDFLLRCLQRDPKSRSTATELLKHPFLNDLLQRGDALQLSDYMTDEESRSSTLKRSIRVIKDVVSHCAEEPACRCCRSSLPFRGLLDYTMSQ</sequence>
<comment type="caution">
    <text evidence="2">The sequence shown here is derived from an EMBL/GenBank/DDBJ whole genome shotgun (WGS) entry which is preliminary data.</text>
</comment>
<organism evidence="2 3">
    <name type="scientific">Ceratopteris richardii</name>
    <name type="common">Triangle waterfern</name>
    <dbReference type="NCBI Taxonomy" id="49495"/>
    <lineage>
        <taxon>Eukaryota</taxon>
        <taxon>Viridiplantae</taxon>
        <taxon>Streptophyta</taxon>
        <taxon>Embryophyta</taxon>
        <taxon>Tracheophyta</taxon>
        <taxon>Polypodiopsida</taxon>
        <taxon>Polypodiidae</taxon>
        <taxon>Polypodiales</taxon>
        <taxon>Pteridineae</taxon>
        <taxon>Pteridaceae</taxon>
        <taxon>Parkerioideae</taxon>
        <taxon>Ceratopteris</taxon>
    </lineage>
</organism>
<dbReference type="SUPFAM" id="SSF56112">
    <property type="entry name" value="Protein kinase-like (PK-like)"/>
    <property type="match status" value="1"/>
</dbReference>
<dbReference type="InterPro" id="IPR000719">
    <property type="entry name" value="Prot_kinase_dom"/>
</dbReference>
<accession>A0A8T2VC90</accession>
<name>A0A8T2VC90_CERRI</name>
<dbReference type="OrthoDB" id="8693905at2759"/>
<dbReference type="Gene3D" id="3.30.200.20">
    <property type="entry name" value="Phosphorylase Kinase, domain 1"/>
    <property type="match status" value="1"/>
</dbReference>
<dbReference type="PANTHER" id="PTHR48011">
    <property type="entry name" value="CCR4-NOT TRANSCRIPTIONAL COMPLEX SUBUNIT CAF120-RELATED"/>
    <property type="match status" value="1"/>
</dbReference>
<dbReference type="PROSITE" id="PS00108">
    <property type="entry name" value="PROTEIN_KINASE_ST"/>
    <property type="match status" value="1"/>
</dbReference>
<dbReference type="InterPro" id="IPR008271">
    <property type="entry name" value="Ser/Thr_kinase_AS"/>
</dbReference>
<protein>
    <recommendedName>
        <fullName evidence="1">Protein kinase domain-containing protein</fullName>
    </recommendedName>
</protein>
<dbReference type="Gene3D" id="1.10.510.10">
    <property type="entry name" value="Transferase(Phosphotransferase) domain 1"/>
    <property type="match status" value="1"/>
</dbReference>
<evidence type="ECO:0000313" key="2">
    <source>
        <dbReference type="EMBL" id="KAH7444810.1"/>
    </source>
</evidence>
<dbReference type="GO" id="GO:0007165">
    <property type="term" value="P:signal transduction"/>
    <property type="evidence" value="ECO:0007669"/>
    <property type="project" value="TreeGrafter"/>
</dbReference>
<feature type="domain" description="Protein kinase" evidence="1">
    <location>
        <begin position="11"/>
        <end position="315"/>
    </location>
</feature>
<evidence type="ECO:0000313" key="3">
    <source>
        <dbReference type="Proteomes" id="UP000825935"/>
    </source>
</evidence>
<dbReference type="InterPro" id="IPR011009">
    <property type="entry name" value="Kinase-like_dom_sf"/>
</dbReference>
<evidence type="ECO:0000259" key="1">
    <source>
        <dbReference type="PROSITE" id="PS50011"/>
    </source>
</evidence>
<gene>
    <name evidence="2" type="ORF">KP509_02G092700</name>
</gene>
<dbReference type="Proteomes" id="UP000825935">
    <property type="component" value="Chromosome 2"/>
</dbReference>
<dbReference type="EMBL" id="CM035407">
    <property type="protein sequence ID" value="KAH7444810.1"/>
    <property type="molecule type" value="Genomic_DNA"/>
</dbReference>
<dbReference type="SMART" id="SM00220">
    <property type="entry name" value="S_TKc"/>
    <property type="match status" value="1"/>
</dbReference>
<dbReference type="Pfam" id="PF00069">
    <property type="entry name" value="Pkinase"/>
    <property type="match status" value="1"/>
</dbReference>
<proteinExistence type="predicted"/>
<dbReference type="AlphaFoldDB" id="A0A8T2VC90"/>
<dbReference type="InterPro" id="IPR052751">
    <property type="entry name" value="Plant_MAPKKK"/>
</dbReference>
<dbReference type="PANTHER" id="PTHR48011:SF4">
    <property type="entry name" value="MITOGEN-ACTIVATED PROTEIN KINASE KINASE KINASE 19"/>
    <property type="match status" value="1"/>
</dbReference>
<dbReference type="CDD" id="cd06606">
    <property type="entry name" value="STKc_MAPKKK"/>
    <property type="match status" value="1"/>
</dbReference>